<name>A0A2B4S366_STYPI</name>
<dbReference type="EMBL" id="LSMT01000221">
    <property type="protein sequence ID" value="PFX23008.1"/>
    <property type="molecule type" value="Genomic_DNA"/>
</dbReference>
<feature type="region of interest" description="Disordered" evidence="1">
    <location>
        <begin position="103"/>
        <end position="145"/>
    </location>
</feature>
<evidence type="ECO:0000256" key="1">
    <source>
        <dbReference type="SAM" id="MobiDB-lite"/>
    </source>
</evidence>
<evidence type="ECO:0000313" key="3">
    <source>
        <dbReference type="Proteomes" id="UP000225706"/>
    </source>
</evidence>
<sequence length="205" mass="23092">MANCPAMQVDEDSPAVPMSSREAEAVHEYGKTYARKYSDFRDDQATVWTSMYEKNLGRKVSRLPPWEVSETGRKESGERHFGDPTKKDFASVMLERAAEAGALSHKTHFETAEHRRERRKVKKARSESESSKEGGEGKKDKERNARTSSLCDVTAVCYFASMSNSFSIKRRSLNESEYDKTIPIFATNLVNGSISCKLIGHIRAV</sequence>
<protein>
    <submittedName>
        <fullName evidence="2">Uncharacterized protein</fullName>
    </submittedName>
</protein>
<feature type="region of interest" description="Disordered" evidence="1">
    <location>
        <begin position="1"/>
        <end position="22"/>
    </location>
</feature>
<proteinExistence type="predicted"/>
<gene>
    <name evidence="2" type="ORF">AWC38_SpisGene12453</name>
</gene>
<keyword evidence="3" id="KW-1185">Reference proteome</keyword>
<comment type="caution">
    <text evidence="2">The sequence shown here is derived from an EMBL/GenBank/DDBJ whole genome shotgun (WGS) entry which is preliminary data.</text>
</comment>
<dbReference type="Proteomes" id="UP000225706">
    <property type="component" value="Unassembled WGS sequence"/>
</dbReference>
<feature type="compositionally biased region" description="Basic and acidic residues" evidence="1">
    <location>
        <begin position="124"/>
        <end position="145"/>
    </location>
</feature>
<reference evidence="3" key="1">
    <citation type="journal article" date="2017" name="bioRxiv">
        <title>Comparative analysis of the genomes of Stylophora pistillata and Acropora digitifera provides evidence for extensive differences between species of corals.</title>
        <authorList>
            <person name="Voolstra C.R."/>
            <person name="Li Y."/>
            <person name="Liew Y.J."/>
            <person name="Baumgarten S."/>
            <person name="Zoccola D."/>
            <person name="Flot J.-F."/>
            <person name="Tambutte S."/>
            <person name="Allemand D."/>
            <person name="Aranda M."/>
        </authorList>
    </citation>
    <scope>NUCLEOTIDE SEQUENCE [LARGE SCALE GENOMIC DNA]</scope>
</reference>
<evidence type="ECO:0000313" key="2">
    <source>
        <dbReference type="EMBL" id="PFX23008.1"/>
    </source>
</evidence>
<accession>A0A2B4S366</accession>
<dbReference type="OrthoDB" id="5981323at2759"/>
<dbReference type="AlphaFoldDB" id="A0A2B4S366"/>
<organism evidence="2 3">
    <name type="scientific">Stylophora pistillata</name>
    <name type="common">Smooth cauliflower coral</name>
    <dbReference type="NCBI Taxonomy" id="50429"/>
    <lineage>
        <taxon>Eukaryota</taxon>
        <taxon>Metazoa</taxon>
        <taxon>Cnidaria</taxon>
        <taxon>Anthozoa</taxon>
        <taxon>Hexacorallia</taxon>
        <taxon>Scleractinia</taxon>
        <taxon>Astrocoeniina</taxon>
        <taxon>Pocilloporidae</taxon>
        <taxon>Stylophora</taxon>
    </lineage>
</organism>